<feature type="transmembrane region" description="Helical" evidence="5">
    <location>
        <begin position="50"/>
        <end position="73"/>
    </location>
</feature>
<keyword evidence="4 5" id="KW-0472">Membrane</keyword>
<evidence type="ECO:0000256" key="1">
    <source>
        <dbReference type="ARBA" id="ARBA00004141"/>
    </source>
</evidence>
<feature type="transmembrane region" description="Helical" evidence="5">
    <location>
        <begin position="330"/>
        <end position="351"/>
    </location>
</feature>
<keyword evidence="7" id="KW-0436">Ligase</keyword>
<name>A0A1I7IP06_9BACL</name>
<feature type="transmembrane region" description="Helical" evidence="5">
    <location>
        <begin position="113"/>
        <end position="129"/>
    </location>
</feature>
<evidence type="ECO:0000313" key="8">
    <source>
        <dbReference type="Proteomes" id="UP000183508"/>
    </source>
</evidence>
<dbReference type="PANTHER" id="PTHR37422">
    <property type="entry name" value="TEICHURONIC ACID BIOSYNTHESIS PROTEIN TUAE"/>
    <property type="match status" value="1"/>
</dbReference>
<dbReference type="InterPro" id="IPR007016">
    <property type="entry name" value="O-antigen_ligase-rel_domated"/>
</dbReference>
<gene>
    <name evidence="7" type="ORF">SAMN05421543_10710</name>
</gene>
<feature type="transmembrane region" description="Helical" evidence="5">
    <location>
        <begin position="85"/>
        <end position="107"/>
    </location>
</feature>
<feature type="transmembrane region" description="Helical" evidence="5">
    <location>
        <begin position="136"/>
        <end position="157"/>
    </location>
</feature>
<accession>A0A1I7IP06</accession>
<feature type="transmembrane region" description="Helical" evidence="5">
    <location>
        <begin position="395"/>
        <end position="413"/>
    </location>
</feature>
<dbReference type="STRING" id="392015.SAMN05421543_10710"/>
<evidence type="ECO:0000256" key="2">
    <source>
        <dbReference type="ARBA" id="ARBA00022692"/>
    </source>
</evidence>
<dbReference type="EMBL" id="FPBV01000007">
    <property type="protein sequence ID" value="SFU74659.1"/>
    <property type="molecule type" value="Genomic_DNA"/>
</dbReference>
<proteinExistence type="predicted"/>
<organism evidence="7 8">
    <name type="scientific">Alicyclobacillus macrosporangiidus</name>
    <dbReference type="NCBI Taxonomy" id="392015"/>
    <lineage>
        <taxon>Bacteria</taxon>
        <taxon>Bacillati</taxon>
        <taxon>Bacillota</taxon>
        <taxon>Bacilli</taxon>
        <taxon>Bacillales</taxon>
        <taxon>Alicyclobacillaceae</taxon>
        <taxon>Alicyclobacillus</taxon>
    </lineage>
</organism>
<keyword evidence="3 5" id="KW-1133">Transmembrane helix</keyword>
<evidence type="ECO:0000256" key="4">
    <source>
        <dbReference type="ARBA" id="ARBA00023136"/>
    </source>
</evidence>
<feature type="domain" description="O-antigen ligase-related" evidence="6">
    <location>
        <begin position="219"/>
        <end position="347"/>
    </location>
</feature>
<dbReference type="GO" id="GO:0016020">
    <property type="term" value="C:membrane"/>
    <property type="evidence" value="ECO:0007669"/>
    <property type="project" value="UniProtKB-SubCell"/>
</dbReference>
<reference evidence="8" key="1">
    <citation type="submission" date="2016-10" db="EMBL/GenBank/DDBJ databases">
        <authorList>
            <person name="Varghese N."/>
        </authorList>
    </citation>
    <scope>NUCLEOTIDE SEQUENCE [LARGE SCALE GENOMIC DNA]</scope>
    <source>
        <strain evidence="8">DSM 17980</strain>
    </source>
</reference>
<feature type="transmembrane region" description="Helical" evidence="5">
    <location>
        <begin position="224"/>
        <end position="245"/>
    </location>
</feature>
<keyword evidence="2 5" id="KW-0812">Transmembrane</keyword>
<dbReference type="Pfam" id="PF04932">
    <property type="entry name" value="Wzy_C"/>
    <property type="match status" value="1"/>
</dbReference>
<dbReference type="GO" id="GO:0016874">
    <property type="term" value="F:ligase activity"/>
    <property type="evidence" value="ECO:0007669"/>
    <property type="project" value="UniProtKB-KW"/>
</dbReference>
<dbReference type="Proteomes" id="UP000183508">
    <property type="component" value="Unassembled WGS sequence"/>
</dbReference>
<evidence type="ECO:0000313" key="7">
    <source>
        <dbReference type="EMBL" id="SFU74659.1"/>
    </source>
</evidence>
<evidence type="ECO:0000256" key="5">
    <source>
        <dbReference type="SAM" id="Phobius"/>
    </source>
</evidence>
<dbReference type="eggNOG" id="COG3307">
    <property type="taxonomic scope" value="Bacteria"/>
</dbReference>
<feature type="transmembrane region" description="Helical" evidence="5">
    <location>
        <begin position="371"/>
        <end position="389"/>
    </location>
</feature>
<evidence type="ECO:0000259" key="6">
    <source>
        <dbReference type="Pfam" id="PF04932"/>
    </source>
</evidence>
<dbReference type="RefSeq" id="WP_074951272.1">
    <property type="nucleotide sequence ID" value="NZ_FPBV01000007.1"/>
</dbReference>
<sequence>MTYRAAAAAVPSMSGTSAGLANSAWARWCLYLWMLFPVVDFALRQPVVHVLGLLWDKVVLVVLAILALGRFIAGHRPQWFPWQRYAGWFILFGMGLMFAGLVQPVVAVQGYRIDVYYILYTFLFPFLIAPEDVPRLLHLGALVAMLVGIHGVIQYLLPVPIPGGWVDASEHVRTRVFSVLQSPNELGAYMALSTPLMFGLALAERDRWRRWLYAAGTPLCMATLLFTSTRGAWVALAVAVVIMAVRFERRLLLVLVVVAAVAVFLPPIHHRISELLSPVYWIKSSESGRVFKWITAYDRMSTNPLFGVGVGNFGGAVSSLYKGGIYSDNYYAKTLAETGLVGLTLFAAMHLQLMRDLFRGPLRFVRGRDRYVVIGGVTGLIAVLIHNGMENVFEFAPMAVAYFTYAMLLLIWGSAWREREEVPDAAPEA</sequence>
<comment type="subcellular location">
    <subcellularLocation>
        <location evidence="1">Membrane</location>
        <topology evidence="1">Multi-pass membrane protein</topology>
    </subcellularLocation>
</comment>
<feature type="transmembrane region" description="Helical" evidence="5">
    <location>
        <begin position="251"/>
        <end position="268"/>
    </location>
</feature>
<protein>
    <submittedName>
        <fullName evidence="7">O-antigen ligase</fullName>
    </submittedName>
</protein>
<dbReference type="AlphaFoldDB" id="A0A1I7IP06"/>
<dbReference type="InterPro" id="IPR051533">
    <property type="entry name" value="WaaL-like"/>
</dbReference>
<dbReference type="PANTHER" id="PTHR37422:SF23">
    <property type="entry name" value="TEICHURONIC ACID BIOSYNTHESIS PROTEIN TUAE"/>
    <property type="match status" value="1"/>
</dbReference>
<evidence type="ECO:0000256" key="3">
    <source>
        <dbReference type="ARBA" id="ARBA00022989"/>
    </source>
</evidence>
<keyword evidence="8" id="KW-1185">Reference proteome</keyword>